<protein>
    <recommendedName>
        <fullName evidence="2">CopG family transcriptional regulator</fullName>
    </recommendedName>
</protein>
<evidence type="ECO:0008006" key="2">
    <source>
        <dbReference type="Google" id="ProtNLM"/>
    </source>
</evidence>
<sequence length="90" mass="10557">MHTLEQLETKQVGLRMPVYLLKEIDELLEDFDINRSTFINEAVKSMLKKQKEKRVHQRLDEAMSEVGQMLRGEIPKISARDTLLEMKNEA</sequence>
<reference evidence="1" key="1">
    <citation type="submission" date="2023-10" db="EMBL/GenBank/DDBJ databases">
        <title>The first scallop-associated chemosynthetic bacterial symbiont.</title>
        <authorList>
            <person name="Lin Y.-T."/>
            <person name="Sun J."/>
            <person name="Ip J.C.-H."/>
            <person name="He X."/>
            <person name="Gao Z.-M."/>
            <person name="Perez M."/>
            <person name="Xu T."/>
            <person name="Qian P.-Y."/>
            <person name="Qiu J.-W."/>
        </authorList>
    </citation>
    <scope>NUCLEOTIDE SEQUENCE</scope>
    <source>
        <strain evidence="1">Gill1</strain>
    </source>
</reference>
<dbReference type="InterPro" id="IPR013321">
    <property type="entry name" value="Arc_rbn_hlx_hlx"/>
</dbReference>
<organism evidence="1">
    <name type="scientific">Catillopecten margaritatus gill symbiont</name>
    <dbReference type="NCBI Taxonomy" id="3083288"/>
    <lineage>
        <taxon>Bacteria</taxon>
        <taxon>Pseudomonadati</taxon>
        <taxon>Pseudomonadota</taxon>
        <taxon>Gammaproteobacteria</taxon>
        <taxon>sulfur-oxidizing symbionts</taxon>
    </lineage>
</organism>
<accession>A0AAU6PG64</accession>
<evidence type="ECO:0000313" key="1">
    <source>
        <dbReference type="EMBL" id="WXT99981.1"/>
    </source>
</evidence>
<name>A0AAU6PG64_9GAMM</name>
<dbReference type="GO" id="GO:0006355">
    <property type="term" value="P:regulation of DNA-templated transcription"/>
    <property type="evidence" value="ECO:0007669"/>
    <property type="project" value="InterPro"/>
</dbReference>
<dbReference type="AlphaFoldDB" id="A0AAU6PG64"/>
<gene>
    <name evidence="1" type="ORF">Ctma_0687</name>
</gene>
<proteinExistence type="predicted"/>
<dbReference type="Gene3D" id="1.10.1220.10">
    <property type="entry name" value="Met repressor-like"/>
    <property type="match status" value="1"/>
</dbReference>
<dbReference type="EMBL" id="CP138327">
    <property type="protein sequence ID" value="WXT99981.1"/>
    <property type="molecule type" value="Genomic_DNA"/>
</dbReference>